<protein>
    <submittedName>
        <fullName evidence="1">Uncharacterized protein</fullName>
    </submittedName>
</protein>
<dbReference type="Proteomes" id="UP001055072">
    <property type="component" value="Unassembled WGS sequence"/>
</dbReference>
<proteinExistence type="predicted"/>
<evidence type="ECO:0000313" key="1">
    <source>
        <dbReference type="EMBL" id="KAI0095239.1"/>
    </source>
</evidence>
<name>A0ACB8ULI8_9APHY</name>
<gene>
    <name evidence="1" type="ORF">BDY19DRAFT_76393</name>
</gene>
<accession>A0ACB8ULI8</accession>
<sequence length="1217" mass="131296">MPRTNRTDTNSSSHLSPTSSQPTWAPPRTPLSPHRLAKLANVFGVPTPIPATHPHAFSVSSSTPVSSPSPSPLPHEMMRRSPTPSGMSSPALNAFSTSKYMLHVIPPMSLPHDFDEIDLTLPPPTASGYHSHFQRGVLVPLYSTFQSQLAAIAREYALPSTTGIELFLSSSLNTDDSKEPGARLSELIWKHIWTRVITFEKDELLTPGPKPLGLGMNYNLASKSTPSLLQDITSSSVMSLSSVISPRLTETPQPMISTTTPAPSTPSQSVYTSQSERDTPESASSIEPPHGVDSLPLPGLGSHSLLPVLARVEFEIDKHKARWYDAWLNSRKINFAKRAESRQGGRNGSRSEQDEEGEMPSKAPIDLALVGKMNGISPSPNLFLTTEASTEPEELVLDDEGYRQLEEDSEDSEDRDEDDEEGEEGRIDDGELAAALDGRDPLEDVFGKDEDTWNDINHSGEKTRQSDSNVVDLALDASALSRIPDNLEADDLHRMSPENAEAEVDDLLEKMGKPELFVSIPDSPNKRQSSPTTASTTKKRIPPPITIMRSASGNELVVPEQPTPLTGSTDGAHLAYLSTPSPSSSPEKHTSDDEDTEDGDNSVTKVRSPEDDKRAGVFYDDLDLGLDPSLTAEGEYDESDPYDRRKSQYIMAAELDVLEKSLAQFSPRRLQSIDLKPEDFSPTLHAQRGSQRSPSIASLLSPRKQTNFDTPTKSPAGASWPAVPYSALNGNDNEFGDDDDRVPSPPTFAFNGISTEPPKAFSRQREDSDLISNETLARQRALEEERGLYPPLVAPSMLALRRHGDSPIIPLSPDPFGRFPSEAESAFQGDEYLGTIPEGGGGLGIPAAVLDEIRPPSQAPSSRFSLDSVTSEEAPKPGPSSAKSSGALSGVKTIRRLWRRSESKRASVSSVAQPSSGRTSPNTAVPQNSQSARTRSKSVSRTPPASLSPSVAEMPTKGLYIPAMPSQESLRDSVRQPREPVLQSLRFDQESPYPIHPSRAVPMHAPSPPPGSRPPSQQTNRPPSTASQAPPGSPPERNSVRKSILKSWKSVNGLSSSTKGAKNGSPSSTPRSSNEQLPDTLKKRRPSVIDFATGALRGSAASGPGSLGELPPSPAIPEQFAIQMRSPSRASQLSHTNGKLSVSSSILASSPPQTRSPMTVATSPPRNGLVAQQRASVESYESRPSFDVSQFEIVSPPPGKLTYPYHGLDTPMAASQE</sequence>
<dbReference type="EMBL" id="MU274900">
    <property type="protein sequence ID" value="KAI0095239.1"/>
    <property type="molecule type" value="Genomic_DNA"/>
</dbReference>
<comment type="caution">
    <text evidence="1">The sequence shown here is derived from an EMBL/GenBank/DDBJ whole genome shotgun (WGS) entry which is preliminary data.</text>
</comment>
<evidence type="ECO:0000313" key="2">
    <source>
        <dbReference type="Proteomes" id="UP001055072"/>
    </source>
</evidence>
<organism evidence="1 2">
    <name type="scientific">Irpex rosettiformis</name>
    <dbReference type="NCBI Taxonomy" id="378272"/>
    <lineage>
        <taxon>Eukaryota</taxon>
        <taxon>Fungi</taxon>
        <taxon>Dikarya</taxon>
        <taxon>Basidiomycota</taxon>
        <taxon>Agaricomycotina</taxon>
        <taxon>Agaricomycetes</taxon>
        <taxon>Polyporales</taxon>
        <taxon>Irpicaceae</taxon>
        <taxon>Irpex</taxon>
    </lineage>
</organism>
<keyword evidence="2" id="KW-1185">Reference proteome</keyword>
<reference evidence="1" key="1">
    <citation type="journal article" date="2021" name="Environ. Microbiol.">
        <title>Gene family expansions and transcriptome signatures uncover fungal adaptations to wood decay.</title>
        <authorList>
            <person name="Hage H."/>
            <person name="Miyauchi S."/>
            <person name="Viragh M."/>
            <person name="Drula E."/>
            <person name="Min B."/>
            <person name="Chaduli D."/>
            <person name="Navarro D."/>
            <person name="Favel A."/>
            <person name="Norest M."/>
            <person name="Lesage-Meessen L."/>
            <person name="Balint B."/>
            <person name="Merenyi Z."/>
            <person name="de Eugenio L."/>
            <person name="Morin E."/>
            <person name="Martinez A.T."/>
            <person name="Baldrian P."/>
            <person name="Stursova M."/>
            <person name="Martinez M.J."/>
            <person name="Novotny C."/>
            <person name="Magnuson J.K."/>
            <person name="Spatafora J.W."/>
            <person name="Maurice S."/>
            <person name="Pangilinan J."/>
            <person name="Andreopoulos W."/>
            <person name="LaButti K."/>
            <person name="Hundley H."/>
            <person name="Na H."/>
            <person name="Kuo A."/>
            <person name="Barry K."/>
            <person name="Lipzen A."/>
            <person name="Henrissat B."/>
            <person name="Riley R."/>
            <person name="Ahrendt S."/>
            <person name="Nagy L.G."/>
            <person name="Grigoriev I.V."/>
            <person name="Martin F."/>
            <person name="Rosso M.N."/>
        </authorList>
    </citation>
    <scope>NUCLEOTIDE SEQUENCE</scope>
    <source>
        <strain evidence="1">CBS 384.51</strain>
    </source>
</reference>